<feature type="region of interest" description="Disordered" evidence="2">
    <location>
        <begin position="966"/>
        <end position="1020"/>
    </location>
</feature>
<dbReference type="PANTHER" id="PTHR11800">
    <property type="entry name" value="DNA-DIRECTED RNA POLYMERASE"/>
    <property type="match status" value="1"/>
</dbReference>
<evidence type="ECO:0000256" key="2">
    <source>
        <dbReference type="SAM" id="MobiDB-lite"/>
    </source>
</evidence>
<dbReference type="PANTHER" id="PTHR11800:SF2">
    <property type="entry name" value="DNA-DIRECTED RNA POLYMERASE II SUBUNIT RPB3"/>
    <property type="match status" value="1"/>
</dbReference>
<dbReference type="SUPFAM" id="SSF55257">
    <property type="entry name" value="RBP11-like subunits of RNA polymerase"/>
    <property type="match status" value="1"/>
</dbReference>
<accession>A0A2A6BB02</accession>
<feature type="compositionally biased region" description="Polar residues" evidence="2">
    <location>
        <begin position="446"/>
        <end position="455"/>
    </location>
</feature>
<organism evidence="3 4">
    <name type="scientific">Pristionchus pacificus</name>
    <name type="common">Parasitic nematode worm</name>
    <dbReference type="NCBI Taxonomy" id="54126"/>
    <lineage>
        <taxon>Eukaryota</taxon>
        <taxon>Metazoa</taxon>
        <taxon>Ecdysozoa</taxon>
        <taxon>Nematoda</taxon>
        <taxon>Chromadorea</taxon>
        <taxon>Rhabditida</taxon>
        <taxon>Rhabditina</taxon>
        <taxon>Diplogasteromorpha</taxon>
        <taxon>Diplogasteroidea</taxon>
        <taxon>Neodiplogasteridae</taxon>
        <taxon>Pristionchus</taxon>
    </lineage>
</organism>
<feature type="compositionally biased region" description="Basic residues" evidence="2">
    <location>
        <begin position="692"/>
        <end position="704"/>
    </location>
</feature>
<feature type="compositionally biased region" description="Acidic residues" evidence="2">
    <location>
        <begin position="555"/>
        <end position="564"/>
    </location>
</feature>
<accession>A0A8R1UQ42</accession>
<feature type="compositionally biased region" description="Acidic residues" evidence="2">
    <location>
        <begin position="718"/>
        <end position="728"/>
    </location>
</feature>
<dbReference type="InterPro" id="IPR036603">
    <property type="entry name" value="RBP11-like"/>
</dbReference>
<dbReference type="FunFam" id="2.170.120.12:FF:000016">
    <property type="entry name" value="RH25219p"/>
    <property type="match status" value="1"/>
</dbReference>
<dbReference type="EnsemblMetazoa" id="PPA37632.1">
    <property type="protein sequence ID" value="PPA37632.1"/>
    <property type="gene ID" value="WBGene00276001"/>
</dbReference>
<name>A0A2A6BB02_PRIPA</name>
<feature type="region of interest" description="Disordered" evidence="2">
    <location>
        <begin position="833"/>
        <end position="853"/>
    </location>
</feature>
<evidence type="ECO:0000256" key="1">
    <source>
        <dbReference type="SAM" id="Coils"/>
    </source>
</evidence>
<proteinExistence type="predicted"/>
<evidence type="ECO:0000313" key="4">
    <source>
        <dbReference type="Proteomes" id="UP000005239"/>
    </source>
</evidence>
<feature type="region of interest" description="Disordered" evidence="2">
    <location>
        <begin position="336"/>
        <end position="355"/>
    </location>
</feature>
<dbReference type="GO" id="GO:0046983">
    <property type="term" value="F:protein dimerization activity"/>
    <property type="evidence" value="ECO:0007669"/>
    <property type="project" value="InterPro"/>
</dbReference>
<dbReference type="InterPro" id="IPR011263">
    <property type="entry name" value="DNA-dir_RNA_pol_RpoA/D/Rpb3"/>
</dbReference>
<feature type="compositionally biased region" description="Low complexity" evidence="2">
    <location>
        <begin position="383"/>
        <end position="394"/>
    </location>
</feature>
<sequence>MPYTNQPTVHILELTDEIVKFSLEDTDLSVANSLRRVFIAEAPVMTIDWIQIESNTSVLHDEFVSHRMGVIPLTSENIIEEMVCTRDVAGSSQLNPAIARETPHGEVMCLVCNMAVMPKIRTAHVVGKTHRSKAEKLKKETAITAVKLADGSELPEDFFVPSGGSMDTQPPPELETPWHRTRQEQNEIVRERKGLIEGLPQGFFDDKAKDMKVDSRDCAVGGTKAWAIVAAVHRDIKSSSLQVPGGAEKEEQMEADYDKLMREIAEQDAEKEAVRERKEDADTKQRELDYIDEQMERLKHLNEMEIKRDAILEGRKARPHEGQRLKRTINCTEEINKYGGSGGGTTSSLSERHETEGAKGMNFLEISMEKNAFEMQWGAAKSGAGAARTGSSSSERPTTSTAKPTRPASAVTSPVKNKVTDILEMTDSDEDERGERKNVAVLLPSSGPSSSTKATKGSPVKKKARSPSQSESEGEKSEEDQGDRATMLARGRGARRRSPANKMSRSPRKSDSEDGESEADKDEEKKTAGRGRPARKNPSSPVKTNPASRKIESSSEAEESEADEEQRTIITERGKGRTTRGNQCSKKKTSPSESESEESESEENSEDKKIKKVEAGERKRTRSMGSPPEEEEDKETEEEEEEGEEDGERESRPRMIGRHPLAAGPPPKKKTPWGTRTRDSSEESSFLGDRGGRKRKYSTIKRARVNLAEPEMVTSESEQSEDGSEEEQETKRTERSRAGRVVLAPEAQSEDNDDDSIIVASPRRNQNKSHVIDVSDDDEVEEVEVHDVDEESDDDEEVTPQPAKRKNHGILSVDDFLSELIIEQSFVVPIKFPVKDGDEPEPAGPESDYEPHARPATILSPHEMPRIGVWTRESYEEKYPIPSGFRREEGRDKERACHRDVIRVVAYCSDPVHPFVFAHLAMKENEEGVPIQEAVQAFHCMLASTLFPRAYSAFVLKMVTTVLKPESADEAGPSTGRSNPALVKKPATTKKTAPSRTASNLETSANNAAERAKRTGKKGG</sequence>
<dbReference type="InterPro" id="IPR036643">
    <property type="entry name" value="RNApol_insert_sf"/>
</dbReference>
<reference evidence="3" key="2">
    <citation type="submission" date="2022-06" db="UniProtKB">
        <authorList>
            <consortium name="EnsemblMetazoa"/>
        </authorList>
    </citation>
    <scope>IDENTIFICATION</scope>
    <source>
        <strain evidence="3">PS312</strain>
    </source>
</reference>
<feature type="compositionally biased region" description="Polar residues" evidence="2">
    <location>
        <begin position="537"/>
        <end position="547"/>
    </location>
</feature>
<feature type="compositionally biased region" description="Basic and acidic residues" evidence="2">
    <location>
        <begin position="606"/>
        <end position="618"/>
    </location>
</feature>
<feature type="compositionally biased region" description="Basic and acidic residues" evidence="2">
    <location>
        <begin position="565"/>
        <end position="575"/>
    </location>
</feature>
<keyword evidence="1" id="KW-0175">Coiled coil</keyword>
<protein>
    <submittedName>
        <fullName evidence="3">RPOLD domain-containing protein</fullName>
    </submittedName>
</protein>
<keyword evidence="4" id="KW-1185">Reference proteome</keyword>
<dbReference type="Proteomes" id="UP000005239">
    <property type="component" value="Unassembled WGS sequence"/>
</dbReference>
<dbReference type="SUPFAM" id="SSF56553">
    <property type="entry name" value="Insert subdomain of RNA polymerase alpha subunit"/>
    <property type="match status" value="1"/>
</dbReference>
<dbReference type="SMART" id="SM00662">
    <property type="entry name" value="RPOLD"/>
    <property type="match status" value="1"/>
</dbReference>
<dbReference type="InterPro" id="IPR050518">
    <property type="entry name" value="Rpo3/RPB3_RNA_Pol_subunit"/>
</dbReference>
<feature type="compositionally biased region" description="Low complexity" evidence="2">
    <location>
        <begin position="980"/>
        <end position="998"/>
    </location>
</feature>
<dbReference type="Gene3D" id="2.170.120.12">
    <property type="entry name" value="DNA-directed RNA polymerase, insert domain"/>
    <property type="match status" value="1"/>
</dbReference>
<gene>
    <name evidence="3" type="primary">WBGene00276001</name>
</gene>
<feature type="compositionally biased region" description="Acidic residues" evidence="2">
    <location>
        <begin position="594"/>
        <end position="605"/>
    </location>
</feature>
<feature type="coiled-coil region" evidence="1">
    <location>
        <begin position="250"/>
        <end position="284"/>
    </location>
</feature>
<evidence type="ECO:0000313" key="3">
    <source>
        <dbReference type="EnsemblMetazoa" id="PPA37632.1"/>
    </source>
</evidence>
<dbReference type="GO" id="GO:0006366">
    <property type="term" value="P:transcription by RNA polymerase II"/>
    <property type="evidence" value="ECO:0000318"/>
    <property type="project" value="GO_Central"/>
</dbReference>
<reference evidence="4" key="1">
    <citation type="journal article" date="2008" name="Nat. Genet.">
        <title>The Pristionchus pacificus genome provides a unique perspective on nematode lifestyle and parasitism.</title>
        <authorList>
            <person name="Dieterich C."/>
            <person name="Clifton S.W."/>
            <person name="Schuster L.N."/>
            <person name="Chinwalla A."/>
            <person name="Delehaunty K."/>
            <person name="Dinkelacker I."/>
            <person name="Fulton L."/>
            <person name="Fulton R."/>
            <person name="Godfrey J."/>
            <person name="Minx P."/>
            <person name="Mitreva M."/>
            <person name="Roeseler W."/>
            <person name="Tian H."/>
            <person name="Witte H."/>
            <person name="Yang S.P."/>
            <person name="Wilson R.K."/>
            <person name="Sommer R.J."/>
        </authorList>
    </citation>
    <scope>NUCLEOTIDE SEQUENCE [LARGE SCALE GENOMIC DNA]</scope>
    <source>
        <strain evidence="4">PS312</strain>
    </source>
</reference>
<feature type="compositionally biased region" description="Acidic residues" evidence="2">
    <location>
        <begin position="628"/>
        <end position="648"/>
    </location>
</feature>
<dbReference type="GO" id="GO:0005665">
    <property type="term" value="C:RNA polymerase II, core complex"/>
    <property type="evidence" value="ECO:0000318"/>
    <property type="project" value="GO_Central"/>
</dbReference>
<dbReference type="GO" id="GO:0003899">
    <property type="term" value="F:DNA-directed RNA polymerase activity"/>
    <property type="evidence" value="ECO:0007669"/>
    <property type="project" value="InterPro"/>
</dbReference>
<feature type="region of interest" description="Disordered" evidence="2">
    <location>
        <begin position="383"/>
        <end position="806"/>
    </location>
</feature>
<dbReference type="AlphaFoldDB" id="A0A2A6BB02"/>
<feature type="compositionally biased region" description="Acidic residues" evidence="2">
    <location>
        <begin position="774"/>
        <end position="798"/>
    </location>
</feature>
<dbReference type="Pfam" id="PF01193">
    <property type="entry name" value="RNA_pol_L"/>
    <property type="match status" value="1"/>
</dbReference>